<accession>Q58IM8</accession>
<gene>
    <name evidence="1" type="ORF">pFP1.14c</name>
</gene>
<protein>
    <submittedName>
        <fullName evidence="1">Uncharacterized protein</fullName>
    </submittedName>
</protein>
<evidence type="ECO:0000313" key="1">
    <source>
        <dbReference type="EMBL" id="AAX51355.1"/>
    </source>
</evidence>
<proteinExistence type="predicted"/>
<reference evidence="1" key="1">
    <citation type="journal article" date="2008" name="Appl. Environ. Microbiol.">
        <title>Characterization of replication and conjugation of Streptomyces circular plasmids pFP1 and pFP11 and their ability to propagate in linear mode with artificially attached telomeres.</title>
        <authorList>
            <person name="Zhang R."/>
            <person name="Zeng A."/>
            <person name="Fang P."/>
            <person name="Qin Z."/>
        </authorList>
    </citation>
    <scope>NUCLEOTIDE SEQUENCE</scope>
    <source>
        <strain evidence="1">FQ1</strain>
        <plasmid evidence="1">pFP1</plasmid>
    </source>
</reference>
<organism evidence="1">
    <name type="scientific">Streptomyces sp. FQ1</name>
    <dbReference type="NCBI Taxonomy" id="319426"/>
    <lineage>
        <taxon>Bacteria</taxon>
        <taxon>Bacillati</taxon>
        <taxon>Actinomycetota</taxon>
        <taxon>Actinomycetes</taxon>
        <taxon>Kitasatosporales</taxon>
        <taxon>Streptomycetaceae</taxon>
        <taxon>Streptomyces</taxon>
    </lineage>
</organism>
<name>Q58IM8_9ACTN</name>
<sequence>MLATADDFHGPTAYLALCAVAGLQPTAEGYGLLLVLDADGRPYTAVTCDVDYVRLLLDAWGPPCSAARSSRALAAAAACLPVGWGSGRPYGTSEIRRPGRSCASRCRRRKRSGTSRSGRGCGLA</sequence>
<dbReference type="EMBL" id="AY943953">
    <property type="protein sequence ID" value="AAX51355.1"/>
    <property type="molecule type" value="Genomic_DNA"/>
</dbReference>
<dbReference type="AlphaFoldDB" id="Q58IM8"/>
<keyword evidence="1" id="KW-0614">Plasmid</keyword>
<geneLocation type="plasmid" evidence="1">
    <name>pFP1</name>
</geneLocation>